<feature type="compositionally biased region" description="Basic and acidic residues" evidence="1">
    <location>
        <begin position="26"/>
        <end position="44"/>
    </location>
</feature>
<proteinExistence type="predicted"/>
<name>A0A0W8FI13_9ZZZZ</name>
<comment type="caution">
    <text evidence="2">The sequence shown here is derived from an EMBL/GenBank/DDBJ whole genome shotgun (WGS) entry which is preliminary data.</text>
</comment>
<protein>
    <submittedName>
        <fullName evidence="2">Uncharacterized protein</fullName>
    </submittedName>
</protein>
<evidence type="ECO:0000313" key="2">
    <source>
        <dbReference type="EMBL" id="KUG20523.1"/>
    </source>
</evidence>
<dbReference type="EMBL" id="LNQE01001182">
    <property type="protein sequence ID" value="KUG20523.1"/>
    <property type="molecule type" value="Genomic_DNA"/>
</dbReference>
<feature type="region of interest" description="Disordered" evidence="1">
    <location>
        <begin position="1"/>
        <end position="52"/>
    </location>
</feature>
<organism evidence="2">
    <name type="scientific">hydrocarbon metagenome</name>
    <dbReference type="NCBI Taxonomy" id="938273"/>
    <lineage>
        <taxon>unclassified sequences</taxon>
        <taxon>metagenomes</taxon>
        <taxon>ecological metagenomes</taxon>
    </lineage>
</organism>
<reference evidence="2" key="1">
    <citation type="journal article" date="2015" name="Proc. Natl. Acad. Sci. U.S.A.">
        <title>Networks of energetic and metabolic interactions define dynamics in microbial communities.</title>
        <authorList>
            <person name="Embree M."/>
            <person name="Liu J.K."/>
            <person name="Al-Bassam M.M."/>
            <person name="Zengler K."/>
        </authorList>
    </citation>
    <scope>NUCLEOTIDE SEQUENCE</scope>
</reference>
<gene>
    <name evidence="2" type="ORF">ASZ90_009746</name>
</gene>
<dbReference type="AlphaFoldDB" id="A0A0W8FI13"/>
<accession>A0A0W8FI13</accession>
<evidence type="ECO:0000256" key="1">
    <source>
        <dbReference type="SAM" id="MobiDB-lite"/>
    </source>
</evidence>
<sequence>MIAEAGTHSSPAGYGRSLPDAMPEEGAVREEGLDQKMRNRESCQRWHPMTIL</sequence>